<dbReference type="PROSITE" id="PS50011">
    <property type="entry name" value="PROTEIN_KINASE_DOM"/>
    <property type="match status" value="1"/>
</dbReference>
<dbReference type="GO" id="GO:0004674">
    <property type="term" value="F:protein serine/threonine kinase activity"/>
    <property type="evidence" value="ECO:0007669"/>
    <property type="project" value="TreeGrafter"/>
</dbReference>
<sequence length="418" mass="48433">MEDGKFYAMKVQNIKNLMTRVPNNYSIEMVRILREINTFRLSHPNITQFKESYFTFEDEFAIITELAESNLYTFRENTELTNAQIASIMIQILKGTIHLHNQNVMHRDLSPDNILVFQNGQKFKICDFGMAQLLSSSKSFVGKPFFKAPEIDSCEEFSYSTQVDIWSLGVILYYLCTKKCQYQGKSIESIKRQDQTKVILLDDEQKVFEPVLNKMLQLNPALRIDAIQVLLELCKVNNEPQNNNLIEKHIQIEEEKQSQISPFIDDNQNGKGRAIFTDGSVYDGLWKNNIKVGFGRFIFNDGDVYIGEYKDGTRNGYGKYCYNDGNMYEGQWVNDSKEGLGQFKWNDGDQYYGQWANNKRNGVGVFTFKKDIYLGQYMKSKDHAIQMLITNDGGQIEIRRYENGKLVETLLKIENALK</sequence>
<keyword evidence="3" id="KW-0418">Kinase</keyword>
<dbReference type="GO" id="GO:0005524">
    <property type="term" value="F:ATP binding"/>
    <property type="evidence" value="ECO:0007669"/>
    <property type="project" value="InterPro"/>
</dbReference>
<dbReference type="InterPro" id="IPR003409">
    <property type="entry name" value="MORN"/>
</dbReference>
<dbReference type="InterPro" id="IPR011009">
    <property type="entry name" value="Kinase-like_dom_sf"/>
</dbReference>
<evidence type="ECO:0000256" key="1">
    <source>
        <dbReference type="ARBA" id="ARBA00022737"/>
    </source>
</evidence>
<dbReference type="SMART" id="SM00698">
    <property type="entry name" value="MORN"/>
    <property type="match status" value="4"/>
</dbReference>
<keyword evidence="1" id="KW-0677">Repeat</keyword>
<dbReference type="Proteomes" id="UP000039865">
    <property type="component" value="Unassembled WGS sequence"/>
</dbReference>
<dbReference type="SUPFAM" id="SSF56112">
    <property type="entry name" value="Protein kinase-like (PK-like)"/>
    <property type="match status" value="1"/>
</dbReference>
<evidence type="ECO:0000259" key="2">
    <source>
        <dbReference type="PROSITE" id="PS50011"/>
    </source>
</evidence>
<dbReference type="EMBL" id="CCKQ01008641">
    <property type="protein sequence ID" value="CDW80104.1"/>
    <property type="molecule type" value="Genomic_DNA"/>
</dbReference>
<keyword evidence="3" id="KW-0808">Transferase</keyword>
<proteinExistence type="predicted"/>
<gene>
    <name evidence="3" type="primary">Contig5949.g6372</name>
    <name evidence="3" type="ORF">STYLEM_9100</name>
</gene>
<dbReference type="PANTHER" id="PTHR44167:SF18">
    <property type="entry name" value="PROTEIN KINASE DOMAIN-CONTAINING PROTEIN"/>
    <property type="match status" value="1"/>
</dbReference>
<dbReference type="Gene3D" id="2.20.110.10">
    <property type="entry name" value="Histone H3 K4-specific methyltransferase SET7/9 N-terminal domain"/>
    <property type="match status" value="2"/>
</dbReference>
<dbReference type="PANTHER" id="PTHR44167">
    <property type="entry name" value="OVARIAN-SPECIFIC SERINE/THREONINE-PROTEIN KINASE LOK-RELATED"/>
    <property type="match status" value="1"/>
</dbReference>
<feature type="domain" description="Protein kinase" evidence="2">
    <location>
        <begin position="1"/>
        <end position="252"/>
    </location>
</feature>
<dbReference type="GO" id="GO:0044773">
    <property type="term" value="P:mitotic DNA damage checkpoint signaling"/>
    <property type="evidence" value="ECO:0007669"/>
    <property type="project" value="TreeGrafter"/>
</dbReference>
<accession>A0A078AD05</accession>
<dbReference type="Gene3D" id="1.10.510.10">
    <property type="entry name" value="Transferase(Phosphotransferase) domain 1"/>
    <property type="match status" value="1"/>
</dbReference>
<name>A0A078AD05_STYLE</name>
<dbReference type="SUPFAM" id="SSF82185">
    <property type="entry name" value="Histone H3 K4-specific methyltransferase SET7/9 N-terminal domain"/>
    <property type="match status" value="2"/>
</dbReference>
<dbReference type="Pfam" id="PF00069">
    <property type="entry name" value="Pkinase"/>
    <property type="match status" value="1"/>
</dbReference>
<dbReference type="Pfam" id="PF02493">
    <property type="entry name" value="MORN"/>
    <property type="match status" value="5"/>
</dbReference>
<reference evidence="3 4" key="1">
    <citation type="submission" date="2014-06" db="EMBL/GenBank/DDBJ databases">
        <authorList>
            <person name="Swart Estienne"/>
        </authorList>
    </citation>
    <scope>NUCLEOTIDE SEQUENCE [LARGE SCALE GENOMIC DNA]</scope>
    <source>
        <strain evidence="3 4">130c</strain>
    </source>
</reference>
<dbReference type="GO" id="GO:0005634">
    <property type="term" value="C:nucleus"/>
    <property type="evidence" value="ECO:0007669"/>
    <property type="project" value="TreeGrafter"/>
</dbReference>
<dbReference type="InterPro" id="IPR000719">
    <property type="entry name" value="Prot_kinase_dom"/>
</dbReference>
<organism evidence="3 4">
    <name type="scientific">Stylonychia lemnae</name>
    <name type="common">Ciliate</name>
    <dbReference type="NCBI Taxonomy" id="5949"/>
    <lineage>
        <taxon>Eukaryota</taxon>
        <taxon>Sar</taxon>
        <taxon>Alveolata</taxon>
        <taxon>Ciliophora</taxon>
        <taxon>Intramacronucleata</taxon>
        <taxon>Spirotrichea</taxon>
        <taxon>Stichotrichia</taxon>
        <taxon>Sporadotrichida</taxon>
        <taxon>Oxytrichidae</taxon>
        <taxon>Stylonychinae</taxon>
        <taxon>Stylonychia</taxon>
    </lineage>
</organism>
<dbReference type="InParanoid" id="A0A078AD05"/>
<dbReference type="PROSITE" id="PS00109">
    <property type="entry name" value="PROTEIN_KINASE_TYR"/>
    <property type="match status" value="1"/>
</dbReference>
<dbReference type="OrthoDB" id="184064at2759"/>
<evidence type="ECO:0000313" key="3">
    <source>
        <dbReference type="EMBL" id="CDW80104.1"/>
    </source>
</evidence>
<dbReference type="AlphaFoldDB" id="A0A078AD05"/>
<protein>
    <submittedName>
        <fullName evidence="3">Protein kinase domain containing protein</fullName>
    </submittedName>
</protein>
<dbReference type="CDD" id="cd14014">
    <property type="entry name" value="STKc_PknB_like"/>
    <property type="match status" value="1"/>
</dbReference>
<dbReference type="GO" id="GO:0005737">
    <property type="term" value="C:cytoplasm"/>
    <property type="evidence" value="ECO:0007669"/>
    <property type="project" value="TreeGrafter"/>
</dbReference>
<dbReference type="InterPro" id="IPR008266">
    <property type="entry name" value="Tyr_kinase_AS"/>
</dbReference>
<keyword evidence="4" id="KW-1185">Reference proteome</keyword>
<evidence type="ECO:0000313" key="4">
    <source>
        <dbReference type="Proteomes" id="UP000039865"/>
    </source>
</evidence>